<reference evidence="2" key="1">
    <citation type="submission" date="2016-10" db="EMBL/GenBank/DDBJ databases">
        <authorList>
            <person name="Varghese N."/>
            <person name="Submissions S."/>
        </authorList>
    </citation>
    <scope>NUCLEOTIDE SEQUENCE [LARGE SCALE GENOMIC DNA]</scope>
    <source>
        <strain evidence="2">DSM 24956</strain>
    </source>
</reference>
<evidence type="ECO:0000313" key="1">
    <source>
        <dbReference type="EMBL" id="SDW75035.1"/>
    </source>
</evidence>
<sequence length="374" mass="43351">MKKIFVLILIITTHQLFSFESSILVTESTISLNRNQTEELYFSFAKGDIIEFSFNMVKGKSLKNVEIFSLPNHKLFSEFKAKSIQKKQFHVNSKGLYLFRFKNTALTKRVCKIIIKRTPKNEETKNFNTNWKWKTVNDTIYTPYKFDSIIGYKTTDYTKNRKLINTETIEEVLIDKNQRIHSYYNGNSNKTYFKVSLPTLITTPTKEEKTIAWAYWIGVGNEAQEAYKKDIKTIGDIAKELSTKYKTPITELAIGSITQLFIPKKGDDVSYNFLPTLKDAKLFKNGELFETFDSGKGIVAYGKNEDKTTGTFYLGLHNDNQIQEIDVSIKIVAIKKVEHFKIDKDFEIKKEAIIKTFTKQNLHIKKSKIRIPVE</sequence>
<organism evidence="1 2">
    <name type="scientific">Lutibacter oricola</name>
    <dbReference type="NCBI Taxonomy" id="762486"/>
    <lineage>
        <taxon>Bacteria</taxon>
        <taxon>Pseudomonadati</taxon>
        <taxon>Bacteroidota</taxon>
        <taxon>Flavobacteriia</taxon>
        <taxon>Flavobacteriales</taxon>
        <taxon>Flavobacteriaceae</taxon>
        <taxon>Lutibacter</taxon>
    </lineage>
</organism>
<proteinExistence type="predicted"/>
<dbReference type="AlphaFoldDB" id="A0A1H2W3E0"/>
<keyword evidence="2" id="KW-1185">Reference proteome</keyword>
<accession>A0A1H2W3E0</accession>
<dbReference type="OrthoDB" id="926208at2"/>
<gene>
    <name evidence="1" type="ORF">SAMN05444411_102100</name>
</gene>
<dbReference type="RefSeq" id="WP_090120693.1">
    <property type="nucleotide sequence ID" value="NZ_FNNJ01000002.1"/>
</dbReference>
<dbReference type="EMBL" id="FNNJ01000002">
    <property type="protein sequence ID" value="SDW75035.1"/>
    <property type="molecule type" value="Genomic_DNA"/>
</dbReference>
<dbReference type="Proteomes" id="UP000199595">
    <property type="component" value="Unassembled WGS sequence"/>
</dbReference>
<protein>
    <submittedName>
        <fullName evidence="1">Uncharacterized protein</fullName>
    </submittedName>
</protein>
<name>A0A1H2W3E0_9FLAO</name>
<dbReference type="STRING" id="762486.SAMN05444411_102100"/>
<evidence type="ECO:0000313" key="2">
    <source>
        <dbReference type="Proteomes" id="UP000199595"/>
    </source>
</evidence>